<protein>
    <submittedName>
        <fullName evidence="2">Putative phage antirepressor protein</fullName>
    </submittedName>
</protein>
<dbReference type="RefSeq" id="WP_009492899.1">
    <property type="nucleotide sequence ID" value="NZ_AMZQ01000001.1"/>
</dbReference>
<dbReference type="STRING" id="1244083.CSUNSWCD_393"/>
<evidence type="ECO:0000259" key="1">
    <source>
        <dbReference type="Pfam" id="PF03374"/>
    </source>
</evidence>
<dbReference type="InterPro" id="IPR005039">
    <property type="entry name" value="Ant_C"/>
</dbReference>
<dbReference type="Proteomes" id="UP000011939">
    <property type="component" value="Unassembled WGS sequence"/>
</dbReference>
<feature type="domain" description="Antirepressor protein C-terminal" evidence="1">
    <location>
        <begin position="156"/>
        <end position="262"/>
    </location>
</feature>
<dbReference type="eggNOG" id="COG3645">
    <property type="taxonomic scope" value="Bacteria"/>
</dbReference>
<sequence>MSAIVTFNDLNLEISEYQDTWSLSDKQVAQGFGVTQNAVSLQRIKGATEYREGVHYYYKDMYNDGKGNLTDTPPSNRREGVKPQKMVFWTKKGIITLGFKLEETPQTILFRDWASDFILNGGNRPLDIHDVLADPRAAADILLRLADTQDEVKRLECKVKADEPYVDFARAVEVSKGDIKIGEYAKILCDKDKGIDTGEIRLFALMRELGILMLNNEPLQKYLNMGYFRRKPQTFTKPNGERGLNLITLITPKGQVKLAKKLIEAIKAKNAPQLAEG</sequence>
<dbReference type="Pfam" id="PF03374">
    <property type="entry name" value="ANT"/>
    <property type="match status" value="1"/>
</dbReference>
<name>M5IT89_9BACT</name>
<dbReference type="PATRIC" id="fig|1244083.3.peg.399"/>
<dbReference type="AlphaFoldDB" id="M5IT89"/>
<evidence type="ECO:0000313" key="2">
    <source>
        <dbReference type="EMBL" id="EKU12453.1"/>
    </source>
</evidence>
<accession>M5IT89</accession>
<dbReference type="OrthoDB" id="5362767at2"/>
<comment type="caution">
    <text evidence="2">The sequence shown here is derived from an EMBL/GenBank/DDBJ whole genome shotgun (WGS) entry which is preliminary data.</text>
</comment>
<proteinExistence type="predicted"/>
<evidence type="ECO:0000313" key="3">
    <source>
        <dbReference type="Proteomes" id="UP000011939"/>
    </source>
</evidence>
<gene>
    <name evidence="2" type="ORF">CSUNSWCD_393</name>
</gene>
<reference evidence="2 3" key="1">
    <citation type="journal article" date="2013" name="Genome Announc.">
        <title>Genome Sequence of Campylobacter showae UNSWCD, Isolated from a Patient with Crohn's Disease.</title>
        <authorList>
            <person name="Tay A.P."/>
            <person name="Kaakoush N.O."/>
            <person name="Deshpande N.P."/>
            <person name="Chen Z."/>
            <person name="Mitchell H."/>
            <person name="Wilkins M.R."/>
        </authorList>
    </citation>
    <scope>NUCLEOTIDE SEQUENCE [LARGE SCALE GENOMIC DNA]</scope>
    <source>
        <strain evidence="2 3">CSUNSWCD</strain>
    </source>
</reference>
<dbReference type="GO" id="GO:0003677">
    <property type="term" value="F:DNA binding"/>
    <property type="evidence" value="ECO:0007669"/>
    <property type="project" value="InterPro"/>
</dbReference>
<organism evidence="2 3">
    <name type="scientific">Campylobacter showae CSUNSWCD</name>
    <dbReference type="NCBI Taxonomy" id="1244083"/>
    <lineage>
        <taxon>Bacteria</taxon>
        <taxon>Pseudomonadati</taxon>
        <taxon>Campylobacterota</taxon>
        <taxon>Epsilonproteobacteria</taxon>
        <taxon>Campylobacterales</taxon>
        <taxon>Campylobacteraceae</taxon>
        <taxon>Campylobacter</taxon>
    </lineage>
</organism>
<dbReference type="EMBL" id="AMZQ01000001">
    <property type="protein sequence ID" value="EKU12453.1"/>
    <property type="molecule type" value="Genomic_DNA"/>
</dbReference>